<dbReference type="EMBL" id="JACXLC010000001">
    <property type="protein sequence ID" value="MBD2842704.1"/>
    <property type="molecule type" value="Genomic_DNA"/>
</dbReference>
<evidence type="ECO:0000256" key="1">
    <source>
        <dbReference type="SAM" id="MobiDB-lite"/>
    </source>
</evidence>
<gene>
    <name evidence="2" type="ORF">IB285_10590</name>
</gene>
<organism evidence="2 3">
    <name type="scientific">Erythrobacter rubeus</name>
    <dbReference type="NCBI Taxonomy" id="2760803"/>
    <lineage>
        <taxon>Bacteria</taxon>
        <taxon>Pseudomonadati</taxon>
        <taxon>Pseudomonadota</taxon>
        <taxon>Alphaproteobacteria</taxon>
        <taxon>Sphingomonadales</taxon>
        <taxon>Erythrobacteraceae</taxon>
        <taxon>Erythrobacter/Porphyrobacter group</taxon>
        <taxon>Erythrobacter</taxon>
    </lineage>
</organism>
<comment type="caution">
    <text evidence="2">The sequence shown here is derived from an EMBL/GenBank/DDBJ whole genome shotgun (WGS) entry which is preliminary data.</text>
</comment>
<name>A0ABR8KWA1_9SPHN</name>
<protein>
    <submittedName>
        <fullName evidence="2">Uncharacterized protein</fullName>
    </submittedName>
</protein>
<evidence type="ECO:0000313" key="3">
    <source>
        <dbReference type="Proteomes" id="UP000635384"/>
    </source>
</evidence>
<evidence type="ECO:0000313" key="2">
    <source>
        <dbReference type="EMBL" id="MBD2842704.1"/>
    </source>
</evidence>
<sequence>MTKPNAKAGDLRDVKVKALRPHANPHGDKYHKVKGDKYIHPRPAADHGAGLVEIVTEEAKSAPAKSASTKTK</sequence>
<reference evidence="2 3" key="1">
    <citation type="submission" date="2020-09" db="EMBL/GenBank/DDBJ databases">
        <authorList>
            <person name="Yoon J.-W."/>
        </authorList>
    </citation>
    <scope>NUCLEOTIDE SEQUENCE [LARGE SCALE GENOMIC DNA]</scope>
    <source>
        <strain evidence="2 3">KMU-140</strain>
    </source>
</reference>
<dbReference type="RefSeq" id="WP_190788145.1">
    <property type="nucleotide sequence ID" value="NZ_JACXLC010000001.1"/>
</dbReference>
<feature type="region of interest" description="Disordered" evidence="1">
    <location>
        <begin position="20"/>
        <end position="44"/>
    </location>
</feature>
<keyword evidence="3" id="KW-1185">Reference proteome</keyword>
<dbReference type="Proteomes" id="UP000635384">
    <property type="component" value="Unassembled WGS sequence"/>
</dbReference>
<proteinExistence type="predicted"/>
<feature type="compositionally biased region" description="Basic and acidic residues" evidence="1">
    <location>
        <begin position="25"/>
        <end position="44"/>
    </location>
</feature>
<accession>A0ABR8KWA1</accession>